<keyword evidence="2" id="KW-1185">Reference proteome</keyword>
<dbReference type="OrthoDB" id="8137294at2"/>
<dbReference type="AlphaFoldDB" id="A0A2S9JDJ4"/>
<evidence type="ECO:0000313" key="2">
    <source>
        <dbReference type="Proteomes" id="UP000238563"/>
    </source>
</evidence>
<name>A0A2S9JDJ4_9HYPH</name>
<dbReference type="Pfam" id="PF12900">
    <property type="entry name" value="Pyridox_ox_2"/>
    <property type="match status" value="1"/>
</dbReference>
<protein>
    <recommendedName>
        <fullName evidence="3">Flavin-nucleotide-binding protein</fullName>
    </recommendedName>
</protein>
<gene>
    <name evidence="1" type="ORF">C5750_19130</name>
</gene>
<sequence length="165" mass="18567">MQRAAGSRNSGASSMIINEMTKAEINALLSRASIGRLACSRDDHPYIVPLRFAYHSVFLYSFTTLGRKVEWMRDNPRVCVAFDEIDATNRWQSVLVNGLYEELSNDPSHVDARATAHHLLSASAEWWQPGYAKTVIRDSERPLEPIFFRISILETSGHKAVKTAS</sequence>
<dbReference type="Proteomes" id="UP000238563">
    <property type="component" value="Unassembled WGS sequence"/>
</dbReference>
<accession>A0A2S9JDJ4</accession>
<proteinExistence type="predicted"/>
<dbReference type="InterPro" id="IPR012349">
    <property type="entry name" value="Split_barrel_FMN-bd"/>
</dbReference>
<dbReference type="EMBL" id="PVBT01000006">
    <property type="protein sequence ID" value="PRD50965.1"/>
    <property type="molecule type" value="Genomic_DNA"/>
</dbReference>
<comment type="caution">
    <text evidence="1">The sequence shown here is derived from an EMBL/GenBank/DDBJ whole genome shotgun (WGS) entry which is preliminary data.</text>
</comment>
<dbReference type="InterPro" id="IPR024747">
    <property type="entry name" value="Pyridox_Oxase-rel"/>
</dbReference>
<dbReference type="SUPFAM" id="SSF50475">
    <property type="entry name" value="FMN-binding split barrel"/>
    <property type="match status" value="1"/>
</dbReference>
<evidence type="ECO:0000313" key="1">
    <source>
        <dbReference type="EMBL" id="PRD50965.1"/>
    </source>
</evidence>
<reference evidence="1 2" key="1">
    <citation type="submission" date="2018-02" db="EMBL/GenBank/DDBJ databases">
        <title>The draft genome of Phyllobacterium myrsinacearum DSM5892.</title>
        <authorList>
            <person name="Li L."/>
            <person name="Liu L."/>
            <person name="Zhang X."/>
            <person name="Wang T."/>
        </authorList>
    </citation>
    <scope>NUCLEOTIDE SEQUENCE [LARGE SCALE GENOMIC DNA]</scope>
    <source>
        <strain evidence="1 2">DSM 5892</strain>
    </source>
</reference>
<evidence type="ECO:0008006" key="3">
    <source>
        <dbReference type="Google" id="ProtNLM"/>
    </source>
</evidence>
<dbReference type="Gene3D" id="2.30.110.10">
    <property type="entry name" value="Electron Transport, Fmn-binding Protein, Chain A"/>
    <property type="match status" value="1"/>
</dbReference>
<organism evidence="1 2">
    <name type="scientific">Phyllobacterium myrsinacearum</name>
    <dbReference type="NCBI Taxonomy" id="28101"/>
    <lineage>
        <taxon>Bacteria</taxon>
        <taxon>Pseudomonadati</taxon>
        <taxon>Pseudomonadota</taxon>
        <taxon>Alphaproteobacteria</taxon>
        <taxon>Hyphomicrobiales</taxon>
        <taxon>Phyllobacteriaceae</taxon>
        <taxon>Phyllobacterium</taxon>
    </lineage>
</organism>